<evidence type="ECO:0000256" key="6">
    <source>
        <dbReference type="SAM" id="MobiDB-lite"/>
    </source>
</evidence>
<evidence type="ECO:0000313" key="8">
    <source>
        <dbReference type="Proteomes" id="UP000199475"/>
    </source>
</evidence>
<dbReference type="NCBIfam" id="TIGR01031">
    <property type="entry name" value="rpmF_bact"/>
    <property type="match status" value="1"/>
</dbReference>
<reference evidence="7 8" key="1">
    <citation type="submission" date="2016-10" db="EMBL/GenBank/DDBJ databases">
        <authorList>
            <person name="de Groot N.N."/>
        </authorList>
    </citation>
    <scope>NUCLEOTIDE SEQUENCE [LARGE SCALE GENOMIC DNA]</scope>
    <source>
        <strain evidence="7 8">CGMCC 1.9159</strain>
    </source>
</reference>
<dbReference type="InterPro" id="IPR011332">
    <property type="entry name" value="Ribosomal_zn-bd"/>
</dbReference>
<evidence type="ECO:0000256" key="2">
    <source>
        <dbReference type="ARBA" id="ARBA00022980"/>
    </source>
</evidence>
<dbReference type="Proteomes" id="UP000199475">
    <property type="component" value="Unassembled WGS sequence"/>
</dbReference>
<evidence type="ECO:0000256" key="5">
    <source>
        <dbReference type="HAMAP-Rule" id="MF_00340"/>
    </source>
</evidence>
<dbReference type="InterPro" id="IPR044957">
    <property type="entry name" value="Ribosomal_bL32_bact"/>
</dbReference>
<accession>A0A1G9J8K4</accession>
<dbReference type="GO" id="GO:0003735">
    <property type="term" value="F:structural constituent of ribosome"/>
    <property type="evidence" value="ECO:0007669"/>
    <property type="project" value="InterPro"/>
</dbReference>
<keyword evidence="8" id="KW-1185">Reference proteome</keyword>
<comment type="similarity">
    <text evidence="1 5">Belongs to the bacterial ribosomal protein bL32 family.</text>
</comment>
<dbReference type="GO" id="GO:0015934">
    <property type="term" value="C:large ribosomal subunit"/>
    <property type="evidence" value="ECO:0007669"/>
    <property type="project" value="InterPro"/>
</dbReference>
<evidence type="ECO:0000256" key="1">
    <source>
        <dbReference type="ARBA" id="ARBA00008560"/>
    </source>
</evidence>
<protein>
    <recommendedName>
        <fullName evidence="4 5">Large ribosomal subunit protein bL32</fullName>
    </recommendedName>
</protein>
<gene>
    <name evidence="5" type="primary">rpmF</name>
    <name evidence="7" type="ORF">SAMN04488242_1102</name>
</gene>
<evidence type="ECO:0000313" key="7">
    <source>
        <dbReference type="EMBL" id="SDL33917.1"/>
    </source>
</evidence>
<sequence>MAVPKRKMSRSNTRSRRSQWKTSVVPTVICVNPACREPHLQHTACPSCGQYGPRGSRRQVVEA</sequence>
<dbReference type="HAMAP" id="MF_00340">
    <property type="entry name" value="Ribosomal_bL32"/>
    <property type="match status" value="1"/>
</dbReference>
<evidence type="ECO:0000256" key="4">
    <source>
        <dbReference type="ARBA" id="ARBA00035178"/>
    </source>
</evidence>
<dbReference type="STRING" id="686624.SAMN04488242_1102"/>
<keyword evidence="3 5" id="KW-0687">Ribonucleoprotein</keyword>
<proteinExistence type="inferred from homology"/>
<name>A0A1G9J8K4_9ACTN</name>
<evidence type="ECO:0000256" key="3">
    <source>
        <dbReference type="ARBA" id="ARBA00023274"/>
    </source>
</evidence>
<dbReference type="RefSeq" id="WP_093249751.1">
    <property type="nucleotide sequence ID" value="NZ_FNGP01000002.1"/>
</dbReference>
<dbReference type="OrthoDB" id="9807363at2"/>
<feature type="region of interest" description="Disordered" evidence="6">
    <location>
        <begin position="1"/>
        <end position="21"/>
    </location>
</feature>
<dbReference type="Pfam" id="PF01783">
    <property type="entry name" value="Ribosomal_L32p"/>
    <property type="match status" value="1"/>
</dbReference>
<feature type="compositionally biased region" description="Basic residues" evidence="6">
    <location>
        <begin position="1"/>
        <end position="19"/>
    </location>
</feature>
<organism evidence="7 8">
    <name type="scientific">Tessaracoccus oleiagri</name>
    <dbReference type="NCBI Taxonomy" id="686624"/>
    <lineage>
        <taxon>Bacteria</taxon>
        <taxon>Bacillati</taxon>
        <taxon>Actinomycetota</taxon>
        <taxon>Actinomycetes</taxon>
        <taxon>Propionibacteriales</taxon>
        <taxon>Propionibacteriaceae</taxon>
        <taxon>Tessaracoccus</taxon>
    </lineage>
</organism>
<keyword evidence="2 5" id="KW-0689">Ribosomal protein</keyword>
<dbReference type="GO" id="GO:0006412">
    <property type="term" value="P:translation"/>
    <property type="evidence" value="ECO:0007669"/>
    <property type="project" value="UniProtKB-UniRule"/>
</dbReference>
<dbReference type="EMBL" id="FNGP01000002">
    <property type="protein sequence ID" value="SDL33917.1"/>
    <property type="molecule type" value="Genomic_DNA"/>
</dbReference>
<dbReference type="PANTHER" id="PTHR35534:SF1">
    <property type="entry name" value="LARGE RIBOSOMAL SUBUNIT PROTEIN BL32"/>
    <property type="match status" value="1"/>
</dbReference>
<dbReference type="AlphaFoldDB" id="A0A1G9J8K4"/>
<dbReference type="SUPFAM" id="SSF57829">
    <property type="entry name" value="Zn-binding ribosomal proteins"/>
    <property type="match status" value="1"/>
</dbReference>
<dbReference type="InterPro" id="IPR002677">
    <property type="entry name" value="Ribosomal_bL32"/>
</dbReference>
<dbReference type="PANTHER" id="PTHR35534">
    <property type="entry name" value="50S RIBOSOMAL PROTEIN L32"/>
    <property type="match status" value="1"/>
</dbReference>